<evidence type="ECO:0000256" key="8">
    <source>
        <dbReference type="PROSITE-ProRule" id="PRU00290"/>
    </source>
</evidence>
<keyword evidence="3 9" id="KW-0812">Transmembrane</keyword>
<reference evidence="11 12" key="1">
    <citation type="submission" date="2016-08" db="EMBL/GenBank/DDBJ databases">
        <title>A Parts List for Fungal Cellulosomes Revealed by Comparative Genomics.</title>
        <authorList>
            <consortium name="DOE Joint Genome Institute"/>
            <person name="Haitjema C.H."/>
            <person name="Gilmore S.P."/>
            <person name="Henske J.K."/>
            <person name="Solomon K.V."/>
            <person name="De Groot R."/>
            <person name="Kuo A."/>
            <person name="Mondo S.J."/>
            <person name="Salamov A.A."/>
            <person name="Labutti K."/>
            <person name="Zhao Z."/>
            <person name="Chiniquy J."/>
            <person name="Barry K."/>
            <person name="Brewer H.M."/>
            <person name="Purvine S.O."/>
            <person name="Wright A.T."/>
            <person name="Boxma B."/>
            <person name="Van Alen T."/>
            <person name="Hackstein J.H."/>
            <person name="Baker S.E."/>
            <person name="Grigoriev I.V."/>
            <person name="O'Malley M.A."/>
        </authorList>
    </citation>
    <scope>NUCLEOTIDE SEQUENCE [LARGE SCALE GENOMIC DNA]</scope>
    <source>
        <strain evidence="11 12">G1</strain>
    </source>
</reference>
<organism evidence="11 12">
    <name type="scientific">Neocallimastix californiae</name>
    <dbReference type="NCBI Taxonomy" id="1754190"/>
    <lineage>
        <taxon>Eukaryota</taxon>
        <taxon>Fungi</taxon>
        <taxon>Fungi incertae sedis</taxon>
        <taxon>Chytridiomycota</taxon>
        <taxon>Chytridiomycota incertae sedis</taxon>
        <taxon>Neocallimastigomycetes</taxon>
        <taxon>Neocallimastigales</taxon>
        <taxon>Neocallimastigaceae</taxon>
        <taxon>Neocallimastix</taxon>
    </lineage>
</organism>
<dbReference type="EMBL" id="MCOG01000109">
    <property type="protein sequence ID" value="ORY46212.1"/>
    <property type="molecule type" value="Genomic_DNA"/>
</dbReference>
<dbReference type="InterPro" id="IPR042855">
    <property type="entry name" value="V_SNARE_CC"/>
</dbReference>
<evidence type="ECO:0000313" key="12">
    <source>
        <dbReference type="Proteomes" id="UP000193920"/>
    </source>
</evidence>
<dbReference type="FunFam" id="1.20.5.110:FF:000004">
    <property type="entry name" value="Vesicle-associated membrane protein 7"/>
    <property type="match status" value="1"/>
</dbReference>
<dbReference type="Proteomes" id="UP000193920">
    <property type="component" value="Unassembled WGS sequence"/>
</dbReference>
<keyword evidence="12" id="KW-1185">Reference proteome</keyword>
<dbReference type="GO" id="GO:0015031">
    <property type="term" value="P:protein transport"/>
    <property type="evidence" value="ECO:0007669"/>
    <property type="project" value="UniProtKB-KW"/>
</dbReference>
<dbReference type="GO" id="GO:0016020">
    <property type="term" value="C:membrane"/>
    <property type="evidence" value="ECO:0007669"/>
    <property type="project" value="InterPro"/>
</dbReference>
<comment type="caution">
    <text evidence="11">The sequence shown here is derived from an EMBL/GenBank/DDBJ whole genome shotgun (WGS) entry which is preliminary data.</text>
</comment>
<dbReference type="STRING" id="1754190.A0A1Y2CGS6"/>
<evidence type="ECO:0000256" key="1">
    <source>
        <dbReference type="ARBA" id="ARBA00008025"/>
    </source>
</evidence>
<evidence type="ECO:0000256" key="6">
    <source>
        <dbReference type="ARBA" id="ARBA00023136"/>
    </source>
</evidence>
<evidence type="ECO:0000256" key="5">
    <source>
        <dbReference type="ARBA" id="ARBA00022989"/>
    </source>
</evidence>
<keyword evidence="8" id="KW-0175">Coiled coil</keyword>
<evidence type="ECO:0000313" key="11">
    <source>
        <dbReference type="EMBL" id="ORY46212.1"/>
    </source>
</evidence>
<dbReference type="PROSITE" id="PS50892">
    <property type="entry name" value="V_SNARE"/>
    <property type="match status" value="1"/>
</dbReference>
<dbReference type="GO" id="GO:0016192">
    <property type="term" value="P:vesicle-mediated transport"/>
    <property type="evidence" value="ECO:0007669"/>
    <property type="project" value="InterPro"/>
</dbReference>
<keyword evidence="4" id="KW-0653">Protein transport</keyword>
<feature type="non-terminal residue" evidence="11">
    <location>
        <position position="1"/>
    </location>
</feature>
<keyword evidence="5 9" id="KW-1133">Transmembrane helix</keyword>
<keyword evidence="6 9" id="KW-0472">Membrane</keyword>
<dbReference type="InterPro" id="IPR016444">
    <property type="entry name" value="Synaptobrevin/VAMP"/>
</dbReference>
<dbReference type="PRINTS" id="PR00219">
    <property type="entry name" value="SYNAPTOBREVN"/>
</dbReference>
<dbReference type="Pfam" id="PF00957">
    <property type="entry name" value="Synaptobrevin"/>
    <property type="match status" value="1"/>
</dbReference>
<evidence type="ECO:0000256" key="7">
    <source>
        <dbReference type="ARBA" id="ARBA00046280"/>
    </source>
</evidence>
<dbReference type="InterPro" id="IPR001388">
    <property type="entry name" value="Synaptobrevin-like"/>
</dbReference>
<evidence type="ECO:0000256" key="2">
    <source>
        <dbReference type="ARBA" id="ARBA00022448"/>
    </source>
</evidence>
<feature type="transmembrane region" description="Helical" evidence="9">
    <location>
        <begin position="57"/>
        <end position="76"/>
    </location>
</feature>
<sequence length="96" mass="11335">VDEVVGIMQDNIQKVMDRGERLDTLQVKTEDLQQQSSNFKRGANRVRKQMWWKDMKLKIILGVIVGLIILFILSKYTEIKYFLIKLKKKSLILLIK</sequence>
<evidence type="ECO:0000259" key="10">
    <source>
        <dbReference type="PROSITE" id="PS50892"/>
    </source>
</evidence>
<evidence type="ECO:0000256" key="3">
    <source>
        <dbReference type="ARBA" id="ARBA00022692"/>
    </source>
</evidence>
<feature type="domain" description="V-SNARE coiled-coil homology" evidence="10">
    <location>
        <begin position="1"/>
        <end position="53"/>
    </location>
</feature>
<dbReference type="AlphaFoldDB" id="A0A1Y2CGS6"/>
<comment type="similarity">
    <text evidence="1">Belongs to the synaptobrevin family.</text>
</comment>
<protein>
    <submittedName>
        <fullName evidence="11">Synaptobrevin</fullName>
    </submittedName>
</protein>
<accession>A0A1Y2CGS6</accession>
<proteinExistence type="inferred from homology"/>
<gene>
    <name evidence="11" type="ORF">LY90DRAFT_416322</name>
</gene>
<dbReference type="SUPFAM" id="SSF58038">
    <property type="entry name" value="SNARE fusion complex"/>
    <property type="match status" value="1"/>
</dbReference>
<dbReference type="Gene3D" id="1.20.5.110">
    <property type="match status" value="1"/>
</dbReference>
<comment type="subcellular location">
    <subcellularLocation>
        <location evidence="7">Endomembrane system</location>
        <topology evidence="7">Single-pass type IV membrane protein</topology>
    </subcellularLocation>
</comment>
<dbReference type="OrthoDB" id="190375at2759"/>
<dbReference type="GO" id="GO:0005737">
    <property type="term" value="C:cytoplasm"/>
    <property type="evidence" value="ECO:0007669"/>
    <property type="project" value="UniProtKB-ARBA"/>
</dbReference>
<evidence type="ECO:0000256" key="4">
    <source>
        <dbReference type="ARBA" id="ARBA00022927"/>
    </source>
</evidence>
<dbReference type="PANTHER" id="PTHR45701">
    <property type="entry name" value="SYNAPTOBREVIN FAMILY MEMBER"/>
    <property type="match status" value="1"/>
</dbReference>
<evidence type="ECO:0000256" key="9">
    <source>
        <dbReference type="SAM" id="Phobius"/>
    </source>
</evidence>
<name>A0A1Y2CGS6_9FUNG</name>
<keyword evidence="2" id="KW-0813">Transport</keyword>
<dbReference type="GO" id="GO:0012505">
    <property type="term" value="C:endomembrane system"/>
    <property type="evidence" value="ECO:0007669"/>
    <property type="project" value="UniProtKB-SubCell"/>
</dbReference>